<dbReference type="InterPro" id="IPR001254">
    <property type="entry name" value="Trypsin_dom"/>
</dbReference>
<dbReference type="SUPFAM" id="SSF50494">
    <property type="entry name" value="Trypsin-like serine proteases"/>
    <property type="match status" value="1"/>
</dbReference>
<evidence type="ECO:0000256" key="6">
    <source>
        <dbReference type="ARBA" id="ARBA00024195"/>
    </source>
</evidence>
<evidence type="ECO:0000256" key="2">
    <source>
        <dbReference type="ARBA" id="ARBA00022525"/>
    </source>
</evidence>
<organism evidence="8 9">
    <name type="scientific">Euphydryas editha</name>
    <name type="common">Edith's checkerspot</name>
    <dbReference type="NCBI Taxonomy" id="104508"/>
    <lineage>
        <taxon>Eukaryota</taxon>
        <taxon>Metazoa</taxon>
        <taxon>Ecdysozoa</taxon>
        <taxon>Arthropoda</taxon>
        <taxon>Hexapoda</taxon>
        <taxon>Insecta</taxon>
        <taxon>Pterygota</taxon>
        <taxon>Neoptera</taxon>
        <taxon>Endopterygota</taxon>
        <taxon>Lepidoptera</taxon>
        <taxon>Glossata</taxon>
        <taxon>Ditrysia</taxon>
        <taxon>Papilionoidea</taxon>
        <taxon>Nymphalidae</taxon>
        <taxon>Nymphalinae</taxon>
        <taxon>Euphydryas</taxon>
    </lineage>
</organism>
<proteinExistence type="inferred from homology"/>
<dbReference type="GO" id="GO:0006508">
    <property type="term" value="P:proteolysis"/>
    <property type="evidence" value="ECO:0007669"/>
    <property type="project" value="InterPro"/>
</dbReference>
<feature type="domain" description="Peptidase S1" evidence="7">
    <location>
        <begin position="81"/>
        <end position="334"/>
    </location>
</feature>
<dbReference type="CDD" id="cd00190">
    <property type="entry name" value="Tryp_SPc"/>
    <property type="match status" value="1"/>
</dbReference>
<evidence type="ECO:0000259" key="7">
    <source>
        <dbReference type="PROSITE" id="PS50240"/>
    </source>
</evidence>
<dbReference type="GO" id="GO:0004252">
    <property type="term" value="F:serine-type endopeptidase activity"/>
    <property type="evidence" value="ECO:0007669"/>
    <property type="project" value="InterPro"/>
</dbReference>
<keyword evidence="2" id="KW-0964">Secreted</keyword>
<keyword evidence="5" id="KW-0325">Glycoprotein</keyword>
<reference evidence="8" key="1">
    <citation type="submission" date="2022-03" db="EMBL/GenBank/DDBJ databases">
        <authorList>
            <person name="Tunstrom K."/>
        </authorList>
    </citation>
    <scope>NUCLEOTIDE SEQUENCE</scope>
</reference>
<evidence type="ECO:0000313" key="8">
    <source>
        <dbReference type="EMBL" id="CAH2100974.1"/>
    </source>
</evidence>
<evidence type="ECO:0000313" key="9">
    <source>
        <dbReference type="Proteomes" id="UP001153954"/>
    </source>
</evidence>
<evidence type="ECO:0000256" key="3">
    <source>
        <dbReference type="ARBA" id="ARBA00022729"/>
    </source>
</evidence>
<dbReference type="PRINTS" id="PR00722">
    <property type="entry name" value="CHYMOTRYPSIN"/>
</dbReference>
<dbReference type="AlphaFoldDB" id="A0AAU9UTQ5"/>
<dbReference type="InterPro" id="IPR001314">
    <property type="entry name" value="Peptidase_S1A"/>
</dbReference>
<keyword evidence="9" id="KW-1185">Reference proteome</keyword>
<protein>
    <recommendedName>
        <fullName evidence="7">Peptidase S1 domain-containing protein</fullName>
    </recommendedName>
</protein>
<comment type="caution">
    <text evidence="8">The sequence shown here is derived from an EMBL/GenBank/DDBJ whole genome shotgun (WGS) entry which is preliminary data.</text>
</comment>
<name>A0AAU9UTQ5_EUPED</name>
<dbReference type="Gene3D" id="2.40.10.10">
    <property type="entry name" value="Trypsin-like serine proteases"/>
    <property type="match status" value="2"/>
</dbReference>
<dbReference type="Proteomes" id="UP001153954">
    <property type="component" value="Unassembled WGS sequence"/>
</dbReference>
<dbReference type="InterPro" id="IPR043504">
    <property type="entry name" value="Peptidase_S1_PA_chymotrypsin"/>
</dbReference>
<evidence type="ECO:0000256" key="1">
    <source>
        <dbReference type="ARBA" id="ARBA00004613"/>
    </source>
</evidence>
<dbReference type="PROSITE" id="PS50240">
    <property type="entry name" value="TRYPSIN_DOM"/>
    <property type="match status" value="1"/>
</dbReference>
<keyword evidence="3" id="KW-0732">Signal</keyword>
<dbReference type="GO" id="GO:0005576">
    <property type="term" value="C:extracellular region"/>
    <property type="evidence" value="ECO:0007669"/>
    <property type="project" value="UniProtKB-SubCell"/>
</dbReference>
<dbReference type="PANTHER" id="PTHR24256">
    <property type="entry name" value="TRYPTASE-RELATED"/>
    <property type="match status" value="1"/>
</dbReference>
<dbReference type="InterPro" id="IPR009003">
    <property type="entry name" value="Peptidase_S1_PA"/>
</dbReference>
<dbReference type="SMART" id="SM00020">
    <property type="entry name" value="Tryp_SPc"/>
    <property type="match status" value="1"/>
</dbReference>
<evidence type="ECO:0000256" key="5">
    <source>
        <dbReference type="ARBA" id="ARBA00023180"/>
    </source>
</evidence>
<dbReference type="FunFam" id="2.40.10.10:FF:000054">
    <property type="entry name" value="Complement C1r subcomponent"/>
    <property type="match status" value="1"/>
</dbReference>
<dbReference type="EMBL" id="CAKOGL010000023">
    <property type="protein sequence ID" value="CAH2100974.1"/>
    <property type="molecule type" value="Genomic_DNA"/>
</dbReference>
<dbReference type="InterPro" id="IPR051487">
    <property type="entry name" value="Ser/Thr_Proteases_Immune/Dev"/>
</dbReference>
<dbReference type="Pfam" id="PF00089">
    <property type="entry name" value="Trypsin"/>
    <property type="match status" value="1"/>
</dbReference>
<comment type="subcellular location">
    <subcellularLocation>
        <location evidence="1">Secreted</location>
    </subcellularLocation>
</comment>
<accession>A0AAU9UTQ5</accession>
<keyword evidence="4" id="KW-1015">Disulfide bond</keyword>
<evidence type="ECO:0000256" key="4">
    <source>
        <dbReference type="ARBA" id="ARBA00023157"/>
    </source>
</evidence>
<gene>
    <name evidence="8" type="ORF">EEDITHA_LOCUS15778</name>
</gene>
<comment type="similarity">
    <text evidence="6">Belongs to the peptidase S1 family. CLIP subfamily.</text>
</comment>
<sequence length="346" mass="37970">MCDHESGEDARCVKKSLCKLPTPPVDRTTLFTYSEAIDGGCTYLQICCPESEINLASSLPPPIQKPVGCGYSNPGAHVFRVAASEYSYADFGDFPWMVALLKKTVSQAKFHDAYFGGGTLIDPSVVLTVAHKVDEMSASDLTCRAGEWDTKTEDEAYPHQDRDAKKIVIHEQFSKVNLHYDFALIILERPFDLNAAPHIGVACLEKTLPPPGTECYSMGWGEDFMNSEKKYADILKKLKLPLVDGKKCQNQYRNSRLGATYNLHKSLTCAGGVPNVDTCIGDGGSSLVCAIPDEENIRYSVVGMVAYGLDCGTSLPGVYAKIPEVYDWVHTKMVLEGFTNTALKKN</sequence>